<dbReference type="AlphaFoldDB" id="A0A1W2FU36"/>
<proteinExistence type="predicted"/>
<dbReference type="InterPro" id="IPR046274">
    <property type="entry name" value="DUF6307"/>
</dbReference>
<keyword evidence="2" id="KW-1185">Reference proteome</keyword>
<dbReference type="Pfam" id="PF19826">
    <property type="entry name" value="DUF6307"/>
    <property type="match status" value="1"/>
</dbReference>
<dbReference type="EMBL" id="FWXV01000011">
    <property type="protein sequence ID" value="SMD25430.1"/>
    <property type="molecule type" value="Genomic_DNA"/>
</dbReference>
<reference evidence="1 2" key="1">
    <citation type="submission" date="2017-04" db="EMBL/GenBank/DDBJ databases">
        <authorList>
            <person name="Afonso C.L."/>
            <person name="Miller P.J."/>
            <person name="Scott M.A."/>
            <person name="Spackman E."/>
            <person name="Goraichik I."/>
            <person name="Dimitrov K.M."/>
            <person name="Suarez D.L."/>
            <person name="Swayne D.E."/>
        </authorList>
    </citation>
    <scope>NUCLEOTIDE SEQUENCE [LARGE SCALE GENOMIC DNA]</scope>
    <source>
        <strain evidence="1 2">DSM 43828</strain>
    </source>
</reference>
<sequence>MTTAVDYTSLYDQRVNLVKDTLRKHSKLGEKASLELAERILDALDHIPEKVR</sequence>
<evidence type="ECO:0000313" key="2">
    <source>
        <dbReference type="Proteomes" id="UP000192674"/>
    </source>
</evidence>
<evidence type="ECO:0000313" key="1">
    <source>
        <dbReference type="EMBL" id="SMD25430.1"/>
    </source>
</evidence>
<organism evidence="1 2">
    <name type="scientific">Kibdelosporangium aridum</name>
    <dbReference type="NCBI Taxonomy" id="2030"/>
    <lineage>
        <taxon>Bacteria</taxon>
        <taxon>Bacillati</taxon>
        <taxon>Actinomycetota</taxon>
        <taxon>Actinomycetes</taxon>
        <taxon>Pseudonocardiales</taxon>
        <taxon>Pseudonocardiaceae</taxon>
        <taxon>Kibdelosporangium</taxon>
    </lineage>
</organism>
<accession>A0A1W2FU36</accession>
<dbReference type="Proteomes" id="UP000192674">
    <property type="component" value="Unassembled WGS sequence"/>
</dbReference>
<dbReference type="RefSeq" id="WP_200825973.1">
    <property type="nucleotide sequence ID" value="NZ_FWXV01000011.1"/>
</dbReference>
<name>A0A1W2FU36_KIBAR</name>
<protein>
    <submittedName>
        <fullName evidence="1">Uncharacterized protein</fullName>
    </submittedName>
</protein>
<gene>
    <name evidence="1" type="ORF">SAMN05661093_09116</name>
</gene>